<evidence type="ECO:0000256" key="1">
    <source>
        <dbReference type="SAM" id="Phobius"/>
    </source>
</evidence>
<keyword evidence="3" id="KW-1185">Reference proteome</keyword>
<organism evidence="2 3">
    <name type="scientific">Pleuronectes platessa</name>
    <name type="common">European plaice</name>
    <dbReference type="NCBI Taxonomy" id="8262"/>
    <lineage>
        <taxon>Eukaryota</taxon>
        <taxon>Metazoa</taxon>
        <taxon>Chordata</taxon>
        <taxon>Craniata</taxon>
        <taxon>Vertebrata</taxon>
        <taxon>Euteleostomi</taxon>
        <taxon>Actinopterygii</taxon>
        <taxon>Neopterygii</taxon>
        <taxon>Teleostei</taxon>
        <taxon>Neoteleostei</taxon>
        <taxon>Acanthomorphata</taxon>
        <taxon>Carangaria</taxon>
        <taxon>Pleuronectiformes</taxon>
        <taxon>Pleuronectoidei</taxon>
        <taxon>Pleuronectidae</taxon>
        <taxon>Pleuronectes</taxon>
    </lineage>
</organism>
<dbReference type="EMBL" id="CADEAL010000379">
    <property type="protein sequence ID" value="CAB1419295.1"/>
    <property type="molecule type" value="Genomic_DNA"/>
</dbReference>
<feature type="transmembrane region" description="Helical" evidence="1">
    <location>
        <begin position="114"/>
        <end position="140"/>
    </location>
</feature>
<reference evidence="2" key="1">
    <citation type="submission" date="2020-03" db="EMBL/GenBank/DDBJ databases">
        <authorList>
            <person name="Weist P."/>
        </authorList>
    </citation>
    <scope>NUCLEOTIDE SEQUENCE</scope>
</reference>
<keyword evidence="1" id="KW-1133">Transmembrane helix</keyword>
<comment type="caution">
    <text evidence="2">The sequence shown here is derived from an EMBL/GenBank/DDBJ whole genome shotgun (WGS) entry which is preliminary data.</text>
</comment>
<dbReference type="Proteomes" id="UP001153269">
    <property type="component" value="Unassembled WGS sequence"/>
</dbReference>
<evidence type="ECO:0000313" key="3">
    <source>
        <dbReference type="Proteomes" id="UP001153269"/>
    </source>
</evidence>
<sequence length="156" mass="17269">MANVTLFPALSFFKSRRCCPEAANQALPCWDSPANRSARKTFMVGSEEVETMEPASETSGNSNMRKKKKKKRPCWFSLQLRVWCFCFGPGGGFLQTGGCMCVARSLTSNPPVLLTAPGVFYFGKLALAVHGGLAMTHYSFFHAPVRFRGRCPVFSR</sequence>
<evidence type="ECO:0000313" key="2">
    <source>
        <dbReference type="EMBL" id="CAB1419295.1"/>
    </source>
</evidence>
<keyword evidence="1" id="KW-0812">Transmembrane</keyword>
<feature type="transmembrane region" description="Helical" evidence="1">
    <location>
        <begin position="74"/>
        <end position="94"/>
    </location>
</feature>
<proteinExistence type="predicted"/>
<dbReference type="AlphaFoldDB" id="A0A9N7Y5L2"/>
<keyword evidence="1" id="KW-0472">Membrane</keyword>
<protein>
    <submittedName>
        <fullName evidence="2">Uncharacterized protein</fullName>
    </submittedName>
</protein>
<accession>A0A9N7Y5L2</accession>
<name>A0A9N7Y5L2_PLEPL</name>
<gene>
    <name evidence="2" type="ORF">PLEPLA_LOCUS7123</name>
</gene>